<reference evidence="2 3" key="1">
    <citation type="submission" date="2014-06" db="EMBL/GenBank/DDBJ databases">
        <title>The draft genome sequence of Idiomarina salinarum ISL-52.</title>
        <authorList>
            <person name="Du J."/>
            <person name="Shao Z."/>
        </authorList>
    </citation>
    <scope>NUCLEOTIDE SEQUENCE [LARGE SCALE GENOMIC DNA]</scope>
    <source>
        <strain evidence="2 3">ISL-52</strain>
    </source>
</reference>
<keyword evidence="1" id="KW-1133">Transmembrane helix</keyword>
<sequence length="207" mass="22452">MISGHSRQRGLSLVELMITISLGLLLMAALTAVFSNTLGVNSRSLQQSQLNEEANALMALMTGDLRRAGYRADAELLITDPAAAITAFDNSITITNYSGEPANSCISFSYDENKNGLHDGAAENFGYRLQGALVQRRQSSASCTSNGWQSLTSTDMVRVTGLTFTLTERMLDLVNEQVIDVNLQLALADDPTLTRELSTQVVIRNAF</sequence>
<keyword evidence="1" id="KW-0812">Transmembrane</keyword>
<dbReference type="NCBIfam" id="TIGR02532">
    <property type="entry name" value="IV_pilin_GFxxxE"/>
    <property type="match status" value="1"/>
</dbReference>
<dbReference type="eggNOG" id="COG4795">
    <property type="taxonomic scope" value="Bacteria"/>
</dbReference>
<dbReference type="PIRSF" id="PIRSF004525">
    <property type="entry name" value="Pilin_peptidase-dep_B_prd"/>
    <property type="match status" value="1"/>
</dbReference>
<protein>
    <submittedName>
        <fullName evidence="2">Uncharacterized protein</fullName>
    </submittedName>
</protein>
<evidence type="ECO:0000256" key="1">
    <source>
        <dbReference type="SAM" id="Phobius"/>
    </source>
</evidence>
<dbReference type="PROSITE" id="PS00409">
    <property type="entry name" value="PROKAR_NTER_METHYL"/>
    <property type="match status" value="1"/>
</dbReference>
<dbReference type="InterPro" id="IPR016419">
    <property type="entry name" value="Prepilin_Pept-dep_B_prd"/>
</dbReference>
<feature type="transmembrane region" description="Helical" evidence="1">
    <location>
        <begin position="12"/>
        <end position="34"/>
    </location>
</feature>
<dbReference type="AlphaFoldDB" id="A0A094L9B6"/>
<proteinExistence type="predicted"/>
<comment type="caution">
    <text evidence="2">The sequence shown here is derived from an EMBL/GenBank/DDBJ whole genome shotgun (WGS) entry which is preliminary data.</text>
</comment>
<keyword evidence="3" id="KW-1185">Reference proteome</keyword>
<name>A0A094L9B6_9GAMM</name>
<accession>A0A094L9B6</accession>
<dbReference type="InterPro" id="IPR012902">
    <property type="entry name" value="N_methyl_site"/>
</dbReference>
<dbReference type="STRING" id="435908.IDSA_01365"/>
<gene>
    <name evidence="2" type="ORF">IDSA_01365</name>
</gene>
<evidence type="ECO:0000313" key="2">
    <source>
        <dbReference type="EMBL" id="KFZ31398.1"/>
    </source>
</evidence>
<evidence type="ECO:0000313" key="3">
    <source>
        <dbReference type="Proteomes" id="UP000054363"/>
    </source>
</evidence>
<organism evidence="2 3">
    <name type="scientific">Pseudidiomarina salinarum</name>
    <dbReference type="NCBI Taxonomy" id="435908"/>
    <lineage>
        <taxon>Bacteria</taxon>
        <taxon>Pseudomonadati</taxon>
        <taxon>Pseudomonadota</taxon>
        <taxon>Gammaproteobacteria</taxon>
        <taxon>Alteromonadales</taxon>
        <taxon>Idiomarinaceae</taxon>
        <taxon>Pseudidiomarina</taxon>
    </lineage>
</organism>
<dbReference type="Proteomes" id="UP000054363">
    <property type="component" value="Unassembled WGS sequence"/>
</dbReference>
<dbReference type="Pfam" id="PF07963">
    <property type="entry name" value="N_methyl"/>
    <property type="match status" value="1"/>
</dbReference>
<keyword evidence="1" id="KW-0472">Membrane</keyword>
<dbReference type="EMBL" id="JPER01000001">
    <property type="protein sequence ID" value="KFZ31398.1"/>
    <property type="molecule type" value="Genomic_DNA"/>
</dbReference>